<dbReference type="Gene3D" id="1.10.10.10">
    <property type="entry name" value="Winged helix-like DNA-binding domain superfamily/Winged helix DNA-binding domain"/>
    <property type="match status" value="1"/>
</dbReference>
<comment type="caution">
    <text evidence="7">The sequence shown here is derived from an EMBL/GenBank/DDBJ whole genome shotgun (WGS) entry which is preliminary data.</text>
</comment>
<evidence type="ECO:0000256" key="2">
    <source>
        <dbReference type="ARBA" id="ARBA00023015"/>
    </source>
</evidence>
<dbReference type="InterPro" id="IPR013249">
    <property type="entry name" value="RNA_pol_sigma70_r4_t2"/>
</dbReference>
<keyword evidence="2" id="KW-0805">Transcription regulation</keyword>
<dbReference type="InterPro" id="IPR013325">
    <property type="entry name" value="RNA_pol_sigma_r2"/>
</dbReference>
<evidence type="ECO:0000259" key="6">
    <source>
        <dbReference type="Pfam" id="PF08281"/>
    </source>
</evidence>
<dbReference type="InterPro" id="IPR014327">
    <property type="entry name" value="RNA_pol_sigma70_bacteroid"/>
</dbReference>
<dbReference type="NCBIfam" id="TIGR02985">
    <property type="entry name" value="Sig70_bacteroi1"/>
    <property type="match status" value="1"/>
</dbReference>
<feature type="domain" description="RNA polymerase sigma-70 region 2" evidence="5">
    <location>
        <begin position="25"/>
        <end position="88"/>
    </location>
</feature>
<evidence type="ECO:0000259" key="5">
    <source>
        <dbReference type="Pfam" id="PF04542"/>
    </source>
</evidence>
<evidence type="ECO:0000256" key="3">
    <source>
        <dbReference type="ARBA" id="ARBA00023082"/>
    </source>
</evidence>
<dbReference type="InterPro" id="IPR007627">
    <property type="entry name" value="RNA_pol_sigma70_r2"/>
</dbReference>
<proteinExistence type="inferred from homology"/>
<organism evidence="7 8">
    <name type="scientific">Mucilaginibacter dorajii</name>
    <dbReference type="NCBI Taxonomy" id="692994"/>
    <lineage>
        <taxon>Bacteria</taxon>
        <taxon>Pseudomonadati</taxon>
        <taxon>Bacteroidota</taxon>
        <taxon>Sphingobacteriia</taxon>
        <taxon>Sphingobacteriales</taxon>
        <taxon>Sphingobacteriaceae</taxon>
        <taxon>Mucilaginibacter</taxon>
    </lineage>
</organism>
<keyword evidence="3" id="KW-0731">Sigma factor</keyword>
<evidence type="ECO:0000313" key="8">
    <source>
        <dbReference type="Proteomes" id="UP001500742"/>
    </source>
</evidence>
<keyword evidence="4" id="KW-0804">Transcription</keyword>
<comment type="similarity">
    <text evidence="1">Belongs to the sigma-70 factor family. ECF subfamily.</text>
</comment>
<dbReference type="InterPro" id="IPR036388">
    <property type="entry name" value="WH-like_DNA-bd_sf"/>
</dbReference>
<dbReference type="Gene3D" id="1.10.1740.10">
    <property type="match status" value="1"/>
</dbReference>
<feature type="domain" description="RNA polymerase sigma factor 70 region 4 type 2" evidence="6">
    <location>
        <begin position="124"/>
        <end position="173"/>
    </location>
</feature>
<protein>
    <submittedName>
        <fullName evidence="7">RNA polymerase sigma-70 factor</fullName>
    </submittedName>
</protein>
<dbReference type="SUPFAM" id="SSF88946">
    <property type="entry name" value="Sigma2 domain of RNA polymerase sigma factors"/>
    <property type="match status" value="1"/>
</dbReference>
<gene>
    <name evidence="7" type="ORF">GCM10022210_31630</name>
</gene>
<dbReference type="RefSeq" id="WP_259096298.1">
    <property type="nucleotide sequence ID" value="NZ_BAAAZC010000023.1"/>
</dbReference>
<evidence type="ECO:0000313" key="7">
    <source>
        <dbReference type="EMBL" id="GAA3978346.1"/>
    </source>
</evidence>
<reference evidence="8" key="1">
    <citation type="journal article" date="2019" name="Int. J. Syst. Evol. Microbiol.">
        <title>The Global Catalogue of Microorganisms (GCM) 10K type strain sequencing project: providing services to taxonomists for standard genome sequencing and annotation.</title>
        <authorList>
            <consortium name="The Broad Institute Genomics Platform"/>
            <consortium name="The Broad Institute Genome Sequencing Center for Infectious Disease"/>
            <person name="Wu L."/>
            <person name="Ma J."/>
        </authorList>
    </citation>
    <scope>NUCLEOTIDE SEQUENCE [LARGE SCALE GENOMIC DNA]</scope>
    <source>
        <strain evidence="8">JCM 16601</strain>
    </source>
</reference>
<name>A0ABP7Q8F3_9SPHI</name>
<dbReference type="PANTHER" id="PTHR43133:SF46">
    <property type="entry name" value="RNA POLYMERASE SIGMA-70 FACTOR ECF SUBFAMILY"/>
    <property type="match status" value="1"/>
</dbReference>
<dbReference type="NCBIfam" id="TIGR02937">
    <property type="entry name" value="sigma70-ECF"/>
    <property type="match status" value="1"/>
</dbReference>
<dbReference type="EMBL" id="BAAAZC010000023">
    <property type="protein sequence ID" value="GAA3978346.1"/>
    <property type="molecule type" value="Genomic_DNA"/>
</dbReference>
<dbReference type="SUPFAM" id="SSF88659">
    <property type="entry name" value="Sigma3 and sigma4 domains of RNA polymerase sigma factors"/>
    <property type="match status" value="1"/>
</dbReference>
<dbReference type="Pfam" id="PF04542">
    <property type="entry name" value="Sigma70_r2"/>
    <property type="match status" value="1"/>
</dbReference>
<dbReference type="Proteomes" id="UP001500742">
    <property type="component" value="Unassembled WGS sequence"/>
</dbReference>
<evidence type="ECO:0000256" key="4">
    <source>
        <dbReference type="ARBA" id="ARBA00023163"/>
    </source>
</evidence>
<accession>A0ABP7Q8F3</accession>
<dbReference type="Pfam" id="PF08281">
    <property type="entry name" value="Sigma70_r4_2"/>
    <property type="match status" value="1"/>
</dbReference>
<dbReference type="InterPro" id="IPR039425">
    <property type="entry name" value="RNA_pol_sigma-70-like"/>
</dbReference>
<dbReference type="InterPro" id="IPR014284">
    <property type="entry name" value="RNA_pol_sigma-70_dom"/>
</dbReference>
<keyword evidence="8" id="KW-1185">Reference proteome</keyword>
<dbReference type="PANTHER" id="PTHR43133">
    <property type="entry name" value="RNA POLYMERASE ECF-TYPE SIGMA FACTO"/>
    <property type="match status" value="1"/>
</dbReference>
<evidence type="ECO:0000256" key="1">
    <source>
        <dbReference type="ARBA" id="ARBA00010641"/>
    </source>
</evidence>
<sequence>MTDTEIKYLLNDIALNNSRASFKRLYQFYYSQLFWFAKSIVKTEEAAEEIVDDVFLNLWMQRTRLTEINNLANYCYMSVKNKSLTLISKPHLNQVSIEDVDVEITDQAATGEDKLICADTVKAINHSLNKLSGQCKIVFKLVKEDGLKYREVAELLDLSVKTVEYHMGNALKQVAWGIADFQKNKAAEPGKIFK</sequence>
<dbReference type="InterPro" id="IPR013324">
    <property type="entry name" value="RNA_pol_sigma_r3/r4-like"/>
</dbReference>